<evidence type="ECO:0000313" key="4">
    <source>
        <dbReference type="Proteomes" id="UP000225706"/>
    </source>
</evidence>
<evidence type="ECO:0000256" key="1">
    <source>
        <dbReference type="SAM" id="Phobius"/>
    </source>
</evidence>
<feature type="domain" description="N-acetyltransferase" evidence="2">
    <location>
        <begin position="158"/>
        <end position="301"/>
    </location>
</feature>
<protein>
    <recommendedName>
        <fullName evidence="2">N-acetyltransferase domain-containing protein</fullName>
    </recommendedName>
</protein>
<keyword evidence="4" id="KW-1185">Reference proteome</keyword>
<dbReference type="SUPFAM" id="SSF55729">
    <property type="entry name" value="Acyl-CoA N-acyltransferases (Nat)"/>
    <property type="match status" value="1"/>
</dbReference>
<evidence type="ECO:0000259" key="2">
    <source>
        <dbReference type="PROSITE" id="PS51186"/>
    </source>
</evidence>
<gene>
    <name evidence="3" type="ORF">AWC38_SpisGene6652</name>
</gene>
<dbReference type="Pfam" id="PF10152">
    <property type="entry name" value="CCDC53"/>
    <property type="match status" value="1"/>
</dbReference>
<name>A0A2B4SJF7_STYPI</name>
<proteinExistence type="predicted"/>
<dbReference type="AlphaFoldDB" id="A0A2B4SJF7"/>
<dbReference type="InterPro" id="IPR016181">
    <property type="entry name" value="Acyl_CoA_acyltransferase"/>
</dbReference>
<dbReference type="OrthoDB" id="268027at2759"/>
<reference evidence="4" key="1">
    <citation type="journal article" date="2017" name="bioRxiv">
        <title>Comparative analysis of the genomes of Stylophora pistillata and Acropora digitifera provides evidence for extensive differences between species of corals.</title>
        <authorList>
            <person name="Voolstra C.R."/>
            <person name="Li Y."/>
            <person name="Liew Y.J."/>
            <person name="Baumgarten S."/>
            <person name="Zoccola D."/>
            <person name="Flot J.-F."/>
            <person name="Tambutte S."/>
            <person name="Allemand D."/>
            <person name="Aranda M."/>
        </authorList>
    </citation>
    <scope>NUCLEOTIDE SEQUENCE [LARGE SCALE GENOMIC DNA]</scope>
</reference>
<dbReference type="Pfam" id="PF13508">
    <property type="entry name" value="Acetyltransf_7"/>
    <property type="match status" value="1"/>
</dbReference>
<dbReference type="EMBL" id="LSMT01000080">
    <property type="protein sequence ID" value="PFX28612.1"/>
    <property type="molecule type" value="Genomic_DNA"/>
</dbReference>
<dbReference type="GO" id="GO:0071203">
    <property type="term" value="C:WASH complex"/>
    <property type="evidence" value="ECO:0007669"/>
    <property type="project" value="InterPro"/>
</dbReference>
<accession>A0A2B4SJF7</accession>
<sequence length="320" mass="35648">MHEIFRKSRIIVLLSISMRILCQMKWRYTPGNRTMATSKHLSFLMFCVVLVSVAIVMRYSVPWGVAILTIAISWFCYDHCHVARISSVEFYKLHTVPQYTNAATALVTSEWSVPVTAEGIEEPNYVRTSSMIESRDTFPCHLVALATFGGVKQVIAHCVLRETSASRSPDLNKFLRMLRMRLPLPAVQQSMEVAGLDSSVLSAKDISESEIVETPTSSIVHNVTLSSLVVKPEFRGQGLGKSMCAYALQVASGLGAIEIIGGCKNKLVAFYEKIGVKRRVGLKRKNIPRVRLGNEMFLVIDKEARKQASEILAMTNAKCF</sequence>
<dbReference type="InterPro" id="IPR000182">
    <property type="entry name" value="GNAT_dom"/>
</dbReference>
<comment type="caution">
    <text evidence="3">The sequence shown here is derived from an EMBL/GenBank/DDBJ whole genome shotgun (WGS) entry which is preliminary data.</text>
</comment>
<dbReference type="Gene3D" id="3.40.630.30">
    <property type="match status" value="1"/>
</dbReference>
<dbReference type="InterPro" id="IPR019309">
    <property type="entry name" value="WASHC3"/>
</dbReference>
<keyword evidence="1" id="KW-1133">Transmembrane helix</keyword>
<feature type="transmembrane region" description="Helical" evidence="1">
    <location>
        <begin position="43"/>
        <end position="75"/>
    </location>
</feature>
<keyword evidence="1" id="KW-0472">Membrane</keyword>
<keyword evidence="1" id="KW-0812">Transmembrane</keyword>
<dbReference type="PROSITE" id="PS51186">
    <property type="entry name" value="GNAT"/>
    <property type="match status" value="1"/>
</dbReference>
<evidence type="ECO:0000313" key="3">
    <source>
        <dbReference type="EMBL" id="PFX28612.1"/>
    </source>
</evidence>
<dbReference type="CDD" id="cd04301">
    <property type="entry name" value="NAT_SF"/>
    <property type="match status" value="1"/>
</dbReference>
<organism evidence="3 4">
    <name type="scientific">Stylophora pistillata</name>
    <name type="common">Smooth cauliflower coral</name>
    <dbReference type="NCBI Taxonomy" id="50429"/>
    <lineage>
        <taxon>Eukaryota</taxon>
        <taxon>Metazoa</taxon>
        <taxon>Cnidaria</taxon>
        <taxon>Anthozoa</taxon>
        <taxon>Hexacorallia</taxon>
        <taxon>Scleractinia</taxon>
        <taxon>Astrocoeniina</taxon>
        <taxon>Pocilloporidae</taxon>
        <taxon>Stylophora</taxon>
    </lineage>
</organism>
<dbReference type="Proteomes" id="UP000225706">
    <property type="component" value="Unassembled WGS sequence"/>
</dbReference>
<dbReference type="GO" id="GO:0016747">
    <property type="term" value="F:acyltransferase activity, transferring groups other than amino-acyl groups"/>
    <property type="evidence" value="ECO:0007669"/>
    <property type="project" value="InterPro"/>
</dbReference>